<dbReference type="STRING" id="995034.SAMN05216219_1160"/>
<organism evidence="1 2">
    <name type="scientific">Mycetocola miduiensis</name>
    <dbReference type="NCBI Taxonomy" id="995034"/>
    <lineage>
        <taxon>Bacteria</taxon>
        <taxon>Bacillati</taxon>
        <taxon>Actinomycetota</taxon>
        <taxon>Actinomycetes</taxon>
        <taxon>Micrococcales</taxon>
        <taxon>Microbacteriaceae</taxon>
        <taxon>Mycetocola</taxon>
    </lineage>
</organism>
<evidence type="ECO:0000313" key="1">
    <source>
        <dbReference type="EMBL" id="SFN54863.1"/>
    </source>
</evidence>
<gene>
    <name evidence="1" type="ORF">SAMN05216219_1160</name>
</gene>
<name>A0A1I4ZXJ9_9MICO</name>
<keyword evidence="2" id="KW-1185">Reference proteome</keyword>
<proteinExistence type="predicted"/>
<dbReference type="EMBL" id="FOVM01000002">
    <property type="protein sequence ID" value="SFN54863.1"/>
    <property type="molecule type" value="Genomic_DNA"/>
</dbReference>
<dbReference type="Proteomes" id="UP000198867">
    <property type="component" value="Unassembled WGS sequence"/>
</dbReference>
<evidence type="ECO:0000313" key="2">
    <source>
        <dbReference type="Proteomes" id="UP000198867"/>
    </source>
</evidence>
<reference evidence="2" key="1">
    <citation type="submission" date="2016-10" db="EMBL/GenBank/DDBJ databases">
        <authorList>
            <person name="Varghese N."/>
            <person name="Submissions S."/>
        </authorList>
    </citation>
    <scope>NUCLEOTIDE SEQUENCE [LARGE SCALE GENOMIC DNA]</scope>
    <source>
        <strain evidence="2">CGMCC 1.11101</strain>
    </source>
</reference>
<sequence>MPAWRTTDTPGVLQFARREVSNANAADDAITTWFTGINRSGIPSTPLIPSANWSQRWQTSPVNSINPLSNQ</sequence>
<protein>
    <submittedName>
        <fullName evidence="1">Uncharacterized protein</fullName>
    </submittedName>
</protein>
<accession>A0A1I4ZXJ9</accession>
<dbReference type="AlphaFoldDB" id="A0A1I4ZXJ9"/>